<evidence type="ECO:0000313" key="3">
    <source>
        <dbReference type="Proteomes" id="UP000199546"/>
    </source>
</evidence>
<dbReference type="Proteomes" id="UP000199546">
    <property type="component" value="Unassembled WGS sequence"/>
</dbReference>
<dbReference type="EMBL" id="FPBA01000003">
    <property type="protein sequence ID" value="SFT50851.1"/>
    <property type="molecule type" value="Genomic_DNA"/>
</dbReference>
<evidence type="ECO:0000256" key="1">
    <source>
        <dbReference type="SAM" id="MobiDB-lite"/>
    </source>
</evidence>
<dbReference type="AlphaFoldDB" id="A0A1I6YKW0"/>
<dbReference type="RefSeq" id="WP_093578478.1">
    <property type="nucleotide sequence ID" value="NZ_FPBA01000003.1"/>
</dbReference>
<organism evidence="2 3">
    <name type="scientific">Geodermatophilus amargosae</name>
    <dbReference type="NCBI Taxonomy" id="1296565"/>
    <lineage>
        <taxon>Bacteria</taxon>
        <taxon>Bacillati</taxon>
        <taxon>Actinomycetota</taxon>
        <taxon>Actinomycetes</taxon>
        <taxon>Geodermatophilales</taxon>
        <taxon>Geodermatophilaceae</taxon>
        <taxon>Geodermatophilus</taxon>
    </lineage>
</organism>
<sequence>MTAPTKSQRADERPTPDSATAPAADRATGTHTGTHTDTDTHTGPAGDPDTELRDLVRTQDDVTSQARRIVAGRVVAEAGDSPAAEGERTDRLVAATRADLLAELRGQEQEEARRQLAEAGRSGEDAAAAVVRGATAIVRSVVPAALVRPEDLVEAAYGLADQALRVTRRLALSVTAGLRDLGSAA</sequence>
<gene>
    <name evidence="2" type="ORF">SAMN05660657_01162</name>
</gene>
<feature type="region of interest" description="Disordered" evidence="1">
    <location>
        <begin position="1"/>
        <end position="52"/>
    </location>
</feature>
<evidence type="ECO:0000313" key="2">
    <source>
        <dbReference type="EMBL" id="SFT50851.1"/>
    </source>
</evidence>
<reference evidence="3" key="1">
    <citation type="submission" date="2016-10" db="EMBL/GenBank/DDBJ databases">
        <authorList>
            <person name="Varghese N."/>
            <person name="Submissions S."/>
        </authorList>
    </citation>
    <scope>NUCLEOTIDE SEQUENCE [LARGE SCALE GENOMIC DNA]</scope>
    <source>
        <strain evidence="3">DSM 46136</strain>
    </source>
</reference>
<protein>
    <submittedName>
        <fullName evidence="2">Uncharacterized protein</fullName>
    </submittedName>
</protein>
<accession>A0A1I6YKW0</accession>
<proteinExistence type="predicted"/>
<dbReference type="OrthoDB" id="5195767at2"/>
<name>A0A1I6YKW0_9ACTN</name>
<feature type="compositionally biased region" description="Low complexity" evidence="1">
    <location>
        <begin position="16"/>
        <end position="33"/>
    </location>
</feature>
<keyword evidence="3" id="KW-1185">Reference proteome</keyword>